<proteinExistence type="predicted"/>
<reference evidence="1 2" key="1">
    <citation type="journal article" date="2006" name="Environ. Microbiol.">
        <title>Whole genome analysis of the marine Bacteroidetes'Gramella forsetii' reveals adaptations to degradation of polymeric organic matter.</title>
        <authorList>
            <person name="Bauer M."/>
            <person name="Kube M."/>
            <person name="Teeling H."/>
            <person name="Richter M."/>
            <person name="Lombardot T."/>
            <person name="Allers E."/>
            <person name="Wuerdemann C.A."/>
            <person name="Quast C."/>
            <person name="Kuhl H."/>
            <person name="Knaust F."/>
            <person name="Woebken D."/>
            <person name="Bischof K."/>
            <person name="Mussmann M."/>
            <person name="Choudhuri J.V."/>
            <person name="Meyer F."/>
            <person name="Reinhardt R."/>
            <person name="Amann R.I."/>
            <person name="Gloeckner F.O."/>
        </authorList>
    </citation>
    <scope>NUCLEOTIDE SEQUENCE [LARGE SCALE GENOMIC DNA]</scope>
    <source>
        <strain evidence="1 2">KT0803</strain>
    </source>
</reference>
<dbReference type="HOGENOM" id="CLU_2916056_0_0_10"/>
<accession>A0M0G1</accession>
<evidence type="ECO:0000313" key="1">
    <source>
        <dbReference type="EMBL" id="CAL66106.1"/>
    </source>
</evidence>
<dbReference type="STRING" id="411154.GFO_1132"/>
<dbReference type="KEGG" id="gfo:GFO_1132"/>
<evidence type="ECO:0000313" key="2">
    <source>
        <dbReference type="Proteomes" id="UP000000755"/>
    </source>
</evidence>
<protein>
    <submittedName>
        <fullName evidence="1">Uncharacterized protein</fullName>
    </submittedName>
</protein>
<name>A0M0G1_CHRFK</name>
<dbReference type="AlphaFoldDB" id="A0M0G1"/>
<dbReference type="Proteomes" id="UP000000755">
    <property type="component" value="Chromosome"/>
</dbReference>
<gene>
    <name evidence="1" type="ordered locus">GFO_1132</name>
</gene>
<dbReference type="EMBL" id="CU207366">
    <property type="protein sequence ID" value="CAL66106.1"/>
    <property type="molecule type" value="Genomic_DNA"/>
</dbReference>
<organism evidence="1 2">
    <name type="scientific">Christiangramia forsetii (strain DSM 17595 / CGMCC 1.15422 / KT0803)</name>
    <name type="common">Gramella forsetii</name>
    <dbReference type="NCBI Taxonomy" id="411154"/>
    <lineage>
        <taxon>Bacteria</taxon>
        <taxon>Pseudomonadati</taxon>
        <taxon>Bacteroidota</taxon>
        <taxon>Flavobacteriia</taxon>
        <taxon>Flavobacteriales</taxon>
        <taxon>Flavobacteriaceae</taxon>
        <taxon>Christiangramia</taxon>
    </lineage>
</organism>
<sequence length="61" mass="7195">MIKYEAQHFIKSLNIQTPGFFRGEIVLQYLSFSRGYNFIGLELIWLLYKSSQNFSVLKIFG</sequence>